<dbReference type="Pfam" id="PF08022">
    <property type="entry name" value="FAD_binding_8"/>
    <property type="match status" value="1"/>
</dbReference>
<evidence type="ECO:0000256" key="13">
    <source>
        <dbReference type="SAM" id="MobiDB-lite"/>
    </source>
</evidence>
<dbReference type="SUPFAM" id="SSF63380">
    <property type="entry name" value="Riboflavin synthase domain-like"/>
    <property type="match status" value="1"/>
</dbReference>
<evidence type="ECO:0000256" key="1">
    <source>
        <dbReference type="ARBA" id="ARBA00004651"/>
    </source>
</evidence>
<evidence type="ECO:0000256" key="7">
    <source>
        <dbReference type="ARBA" id="ARBA00022982"/>
    </source>
</evidence>
<dbReference type="GO" id="GO:0006826">
    <property type="term" value="P:iron ion transport"/>
    <property type="evidence" value="ECO:0007669"/>
    <property type="project" value="UniProtKB-ARBA"/>
</dbReference>
<keyword evidence="4" id="KW-0813">Transport</keyword>
<protein>
    <recommendedName>
        <fullName evidence="3">ferric-chelate reductase (NADPH)</fullName>
        <ecNumber evidence="3">1.16.1.9</ecNumber>
    </recommendedName>
</protein>
<comment type="caution">
    <text evidence="16">The sequence shown here is derived from an EMBL/GenBank/DDBJ whole genome shotgun (WGS) entry which is preliminary data.</text>
</comment>
<reference evidence="16" key="1">
    <citation type="submission" date="2020-03" db="EMBL/GenBank/DDBJ databases">
        <authorList>
            <person name="He L."/>
        </authorList>
    </citation>
    <scope>NUCLEOTIDE SEQUENCE</scope>
    <source>
        <strain evidence="16">CkLH20</strain>
    </source>
</reference>
<feature type="transmembrane region" description="Helical" evidence="14">
    <location>
        <begin position="45"/>
        <end position="66"/>
    </location>
</feature>
<dbReference type="RefSeq" id="XP_038744688.1">
    <property type="nucleotide sequence ID" value="XM_038890210.1"/>
</dbReference>
<keyword evidence="10" id="KW-0406">Ion transport</keyword>
<keyword evidence="8 14" id="KW-1133">Transmembrane helix</keyword>
<dbReference type="PANTHER" id="PTHR32361:SF23">
    <property type="entry name" value="FERRIC-CHELATE REDUCTASE"/>
    <property type="match status" value="1"/>
</dbReference>
<dbReference type="Pfam" id="PF01794">
    <property type="entry name" value="Ferric_reduct"/>
    <property type="match status" value="1"/>
</dbReference>
<evidence type="ECO:0000259" key="15">
    <source>
        <dbReference type="PROSITE" id="PS51384"/>
    </source>
</evidence>
<dbReference type="EMBL" id="JAATWM020000023">
    <property type="protein sequence ID" value="KAF9875227.1"/>
    <property type="molecule type" value="Genomic_DNA"/>
</dbReference>
<feature type="transmembrane region" description="Helical" evidence="14">
    <location>
        <begin position="186"/>
        <end position="208"/>
    </location>
</feature>
<keyword evidence="6 14" id="KW-0812">Transmembrane</keyword>
<reference evidence="16" key="2">
    <citation type="submission" date="2020-11" db="EMBL/GenBank/DDBJ databases">
        <title>Whole genome sequencing of Colletotrichum sp.</title>
        <authorList>
            <person name="Li H."/>
        </authorList>
    </citation>
    <scope>NUCLEOTIDE SEQUENCE</scope>
    <source>
        <strain evidence="16">CkLH20</strain>
    </source>
</reference>
<organism evidence="16 17">
    <name type="scientific">Colletotrichum karsti</name>
    <dbReference type="NCBI Taxonomy" id="1095194"/>
    <lineage>
        <taxon>Eukaryota</taxon>
        <taxon>Fungi</taxon>
        <taxon>Dikarya</taxon>
        <taxon>Ascomycota</taxon>
        <taxon>Pezizomycotina</taxon>
        <taxon>Sordariomycetes</taxon>
        <taxon>Hypocreomycetidae</taxon>
        <taxon>Glomerellales</taxon>
        <taxon>Glomerellaceae</taxon>
        <taxon>Colletotrichum</taxon>
        <taxon>Colletotrichum boninense species complex</taxon>
    </lineage>
</organism>
<dbReference type="AlphaFoldDB" id="A0A9P6I3R7"/>
<proteinExistence type="inferred from homology"/>
<dbReference type="GeneID" id="62163284"/>
<dbReference type="InterPro" id="IPR013112">
    <property type="entry name" value="FAD-bd_8"/>
</dbReference>
<dbReference type="GO" id="GO:0015677">
    <property type="term" value="P:copper ion import"/>
    <property type="evidence" value="ECO:0007669"/>
    <property type="project" value="TreeGrafter"/>
</dbReference>
<dbReference type="PROSITE" id="PS51384">
    <property type="entry name" value="FAD_FR"/>
    <property type="match status" value="1"/>
</dbReference>
<evidence type="ECO:0000256" key="3">
    <source>
        <dbReference type="ARBA" id="ARBA00012668"/>
    </source>
</evidence>
<dbReference type="OrthoDB" id="17725at2759"/>
<evidence type="ECO:0000256" key="8">
    <source>
        <dbReference type="ARBA" id="ARBA00022989"/>
    </source>
</evidence>
<evidence type="ECO:0000256" key="4">
    <source>
        <dbReference type="ARBA" id="ARBA00022448"/>
    </source>
</evidence>
<keyword evidence="5" id="KW-1003">Cell membrane</keyword>
<feature type="transmembrane region" description="Helical" evidence="14">
    <location>
        <begin position="144"/>
        <end position="165"/>
    </location>
</feature>
<feature type="domain" description="FAD-binding FR-type" evidence="15">
    <location>
        <begin position="294"/>
        <end position="404"/>
    </location>
</feature>
<comment type="similarity">
    <text evidence="2">Belongs to the ferric reductase (FRE) family.</text>
</comment>
<feature type="transmembrane region" description="Helical" evidence="14">
    <location>
        <begin position="274"/>
        <end position="293"/>
    </location>
</feature>
<evidence type="ECO:0000313" key="16">
    <source>
        <dbReference type="EMBL" id="KAF9875227.1"/>
    </source>
</evidence>
<sequence length="588" mass="65897">MSLPWLDQPVMLHSSRDAGMCSMTPEQCAFKTSYWVFWYEADHRYALPTTAFFLAAILLVSIIHFASVYAPRSLRRSPVWLRFTSFGRFLSYKGWRIGSWNTQSLATYLLGAAGAVFFLAMTFGPRPYYWPNTKQISFGNSPPIATRAGYMALACMPFLFVLGAKANPISTLTGISHEKLNVWHNWVAWAMFVLALVHTFPFIVFHNWKGDLLKSFNDGGIWVTGVIALLAQAWLTFMSIRWIRDRYYEFFKATHLFAAAVFFIFFFLHCDFRLTSWDYFIATAVLYSLCWFYSQFRTFMEHGVNRASLSMVTPNSLMVVIKTNTRWTPGQHVYLRFLTCGLHALTAHPFTIASVPRQGRRSEMVFYLEPRGGVTGRLAKMAEKSPGISVPVLLDGPYGGVTGRWFAGFDRTLVAAGGSGAGFSLAMVEHFLETRPAGSQLDVVVASHDPGFREWYLQALDNITERRQASEDLKTAKIVVKIHETGSQDAGSTTTSEPRTPNDKEIVDRSTAVSTPTGLINAQTVSGRPDLPFIAQSVTDKNGTLGIVVCGPSSMVFDLKRSAASAQRDIMQGKSKADEVWFYNESFS</sequence>
<evidence type="ECO:0000256" key="5">
    <source>
        <dbReference type="ARBA" id="ARBA00022475"/>
    </source>
</evidence>
<dbReference type="EC" id="1.16.1.9" evidence="3"/>
<keyword evidence="11 14" id="KW-0472">Membrane</keyword>
<dbReference type="GO" id="GO:0052851">
    <property type="term" value="F:ferric-chelate reductase (NADPH) activity"/>
    <property type="evidence" value="ECO:0007669"/>
    <property type="project" value="UniProtKB-EC"/>
</dbReference>
<dbReference type="Gene3D" id="3.40.50.80">
    <property type="entry name" value="Nucleotide-binding domain of ferredoxin-NADP reductase (FNR) module"/>
    <property type="match status" value="1"/>
</dbReference>
<dbReference type="InterPro" id="IPR013130">
    <property type="entry name" value="Fe3_Rdtase_TM_dom"/>
</dbReference>
<comment type="subcellular location">
    <subcellularLocation>
        <location evidence="1">Cell membrane</location>
        <topology evidence="1">Multi-pass membrane protein</topology>
    </subcellularLocation>
</comment>
<feature type="compositionally biased region" description="Polar residues" evidence="13">
    <location>
        <begin position="487"/>
        <end position="499"/>
    </location>
</feature>
<dbReference type="PANTHER" id="PTHR32361">
    <property type="entry name" value="FERRIC/CUPRIC REDUCTASE TRANSMEMBRANE COMPONENT"/>
    <property type="match status" value="1"/>
</dbReference>
<dbReference type="InterPro" id="IPR013121">
    <property type="entry name" value="Fe_red_NAD-bd_6"/>
</dbReference>
<comment type="catalytic activity">
    <reaction evidence="12">
        <text>2 a Fe(II)-siderophore + NADP(+) + H(+) = 2 a Fe(III)-siderophore + NADPH</text>
        <dbReference type="Rhea" id="RHEA:28795"/>
        <dbReference type="Rhea" id="RHEA-COMP:11342"/>
        <dbReference type="Rhea" id="RHEA-COMP:11344"/>
        <dbReference type="ChEBI" id="CHEBI:15378"/>
        <dbReference type="ChEBI" id="CHEBI:29033"/>
        <dbReference type="ChEBI" id="CHEBI:29034"/>
        <dbReference type="ChEBI" id="CHEBI:57783"/>
        <dbReference type="ChEBI" id="CHEBI:58349"/>
        <dbReference type="EC" id="1.16.1.9"/>
    </reaction>
</comment>
<dbReference type="Proteomes" id="UP000781932">
    <property type="component" value="Unassembled WGS sequence"/>
</dbReference>
<dbReference type="InterPro" id="IPR017927">
    <property type="entry name" value="FAD-bd_FR_type"/>
</dbReference>
<dbReference type="InterPro" id="IPR039261">
    <property type="entry name" value="FNR_nucleotide-bd"/>
</dbReference>
<feature type="transmembrane region" description="Helical" evidence="14">
    <location>
        <begin position="250"/>
        <end position="268"/>
    </location>
</feature>
<evidence type="ECO:0000256" key="2">
    <source>
        <dbReference type="ARBA" id="ARBA00006278"/>
    </source>
</evidence>
<dbReference type="GO" id="GO:0005886">
    <property type="term" value="C:plasma membrane"/>
    <property type="evidence" value="ECO:0007669"/>
    <property type="project" value="UniProtKB-SubCell"/>
</dbReference>
<dbReference type="GO" id="GO:0006879">
    <property type="term" value="P:intracellular iron ion homeostasis"/>
    <property type="evidence" value="ECO:0007669"/>
    <property type="project" value="TreeGrafter"/>
</dbReference>
<accession>A0A9P6I3R7</accession>
<evidence type="ECO:0000256" key="9">
    <source>
        <dbReference type="ARBA" id="ARBA00023002"/>
    </source>
</evidence>
<evidence type="ECO:0000256" key="14">
    <source>
        <dbReference type="SAM" id="Phobius"/>
    </source>
</evidence>
<keyword evidence="17" id="KW-1185">Reference proteome</keyword>
<evidence type="ECO:0000256" key="12">
    <source>
        <dbReference type="ARBA" id="ARBA00048483"/>
    </source>
</evidence>
<feature type="transmembrane region" description="Helical" evidence="14">
    <location>
        <begin position="220"/>
        <end position="238"/>
    </location>
</feature>
<dbReference type="CDD" id="cd06186">
    <property type="entry name" value="NOX_Duox_like_FAD_NADP"/>
    <property type="match status" value="1"/>
</dbReference>
<dbReference type="SFLD" id="SFLDG01168">
    <property type="entry name" value="Ferric_reductase_subgroup_(FRE"/>
    <property type="match status" value="1"/>
</dbReference>
<evidence type="ECO:0000313" key="17">
    <source>
        <dbReference type="Proteomes" id="UP000781932"/>
    </source>
</evidence>
<feature type="region of interest" description="Disordered" evidence="13">
    <location>
        <begin position="484"/>
        <end position="503"/>
    </location>
</feature>
<dbReference type="Pfam" id="PF08030">
    <property type="entry name" value="NAD_binding_6"/>
    <property type="match status" value="1"/>
</dbReference>
<evidence type="ECO:0000256" key="10">
    <source>
        <dbReference type="ARBA" id="ARBA00023065"/>
    </source>
</evidence>
<name>A0A9P6I3R7_9PEZI</name>
<feature type="transmembrane region" description="Helical" evidence="14">
    <location>
        <begin position="105"/>
        <end position="124"/>
    </location>
</feature>
<evidence type="ECO:0000256" key="6">
    <source>
        <dbReference type="ARBA" id="ARBA00022692"/>
    </source>
</evidence>
<keyword evidence="7" id="KW-0249">Electron transport</keyword>
<gene>
    <name evidence="16" type="ORF">CkaCkLH20_07493</name>
</gene>
<evidence type="ECO:0000256" key="11">
    <source>
        <dbReference type="ARBA" id="ARBA00023136"/>
    </source>
</evidence>
<dbReference type="InterPro" id="IPR051410">
    <property type="entry name" value="Ferric/Cupric_Reductase"/>
</dbReference>
<keyword evidence="9" id="KW-0560">Oxidoreductase</keyword>
<dbReference type="InterPro" id="IPR017938">
    <property type="entry name" value="Riboflavin_synthase-like_b-brl"/>
</dbReference>
<dbReference type="SFLD" id="SFLDS00052">
    <property type="entry name" value="Ferric_Reductase_Domain"/>
    <property type="match status" value="1"/>
</dbReference>